<dbReference type="EMBL" id="RYYV01000039">
    <property type="protein sequence ID" value="RUL69091.1"/>
    <property type="molecule type" value="Genomic_DNA"/>
</dbReference>
<evidence type="ECO:0000313" key="2">
    <source>
        <dbReference type="EMBL" id="RUL69091.1"/>
    </source>
</evidence>
<name>A0A3S0S6M7_9GAMM</name>
<dbReference type="RefSeq" id="WP_126687141.1">
    <property type="nucleotide sequence ID" value="NZ_RYYV01000039.1"/>
</dbReference>
<evidence type="ECO:0000259" key="1">
    <source>
        <dbReference type="Pfam" id="PF07484"/>
    </source>
</evidence>
<dbReference type="InterPro" id="IPR037053">
    <property type="entry name" value="Phage_tail_collar_dom_sf"/>
</dbReference>
<dbReference type="AlphaFoldDB" id="A0A3S0S6M7"/>
<protein>
    <submittedName>
        <fullName evidence="2">Phage tail protein</fullName>
    </submittedName>
</protein>
<organism evidence="2 3">
    <name type="scientific">Dyella choica</name>
    <dbReference type="NCBI Taxonomy" id="1927959"/>
    <lineage>
        <taxon>Bacteria</taxon>
        <taxon>Pseudomonadati</taxon>
        <taxon>Pseudomonadota</taxon>
        <taxon>Gammaproteobacteria</taxon>
        <taxon>Lysobacterales</taxon>
        <taxon>Rhodanobacteraceae</taxon>
        <taxon>Dyella</taxon>
    </lineage>
</organism>
<accession>A0A3S0S6M7</accession>
<reference evidence="2 3" key="1">
    <citation type="submission" date="2018-12" db="EMBL/GenBank/DDBJ databases">
        <title>Dyella dinghuensis sp. nov. DHOA06 and Dyella choica sp. nov. 4M-K27, isolated from forest soil.</title>
        <authorList>
            <person name="Qiu L.-H."/>
            <person name="Gao Z.-H."/>
        </authorList>
    </citation>
    <scope>NUCLEOTIDE SEQUENCE [LARGE SCALE GENOMIC DNA]</scope>
    <source>
        <strain evidence="2 3">4M-K27</strain>
    </source>
</reference>
<keyword evidence="3" id="KW-1185">Reference proteome</keyword>
<dbReference type="Pfam" id="PF07484">
    <property type="entry name" value="Collar"/>
    <property type="match status" value="1"/>
</dbReference>
<gene>
    <name evidence="2" type="ORF">EKH80_22985</name>
</gene>
<dbReference type="OrthoDB" id="9810174at2"/>
<sequence length="177" mass="18398">MSDYFLGQIMLTGFGFPPRGFAQCNGQLLPINQNTALFSLLGTQFGGNGTSNFALPDLRGRAPVSAGASADGAWQPAPYSIGEQMGVETVTLLTANLPQHNHNVATSTQNGASRVATNSVYGAFPNEALYASAASGLSALNPAQVQNAGGNQPHDNMQPYLAINFNIALNGIFPARG</sequence>
<dbReference type="Gene3D" id="3.90.1340.10">
    <property type="entry name" value="Phage tail collar domain"/>
    <property type="match status" value="1"/>
</dbReference>
<comment type="caution">
    <text evidence="2">The sequence shown here is derived from an EMBL/GenBank/DDBJ whole genome shotgun (WGS) entry which is preliminary data.</text>
</comment>
<dbReference type="SUPFAM" id="SSF88874">
    <property type="entry name" value="Receptor-binding domain of short tail fibre protein gp12"/>
    <property type="match status" value="1"/>
</dbReference>
<proteinExistence type="predicted"/>
<feature type="domain" description="Phage tail collar" evidence="1">
    <location>
        <begin position="7"/>
        <end position="63"/>
    </location>
</feature>
<evidence type="ECO:0000313" key="3">
    <source>
        <dbReference type="Proteomes" id="UP000274358"/>
    </source>
</evidence>
<dbReference type="InterPro" id="IPR011083">
    <property type="entry name" value="Phage_tail_collar_dom"/>
</dbReference>
<dbReference type="Proteomes" id="UP000274358">
    <property type="component" value="Unassembled WGS sequence"/>
</dbReference>